<proteinExistence type="predicted"/>
<accession>A0AAE3XNM5</accession>
<dbReference type="Proteomes" id="UP001185092">
    <property type="component" value="Unassembled WGS sequence"/>
</dbReference>
<dbReference type="AlphaFoldDB" id="A0AAE3XNM5"/>
<name>A0AAE3XNM5_9BACT</name>
<evidence type="ECO:0000313" key="2">
    <source>
        <dbReference type="Proteomes" id="UP001185092"/>
    </source>
</evidence>
<keyword evidence="2" id="KW-1185">Reference proteome</keyword>
<protein>
    <submittedName>
        <fullName evidence="1">Uncharacterized protein</fullName>
    </submittedName>
</protein>
<comment type="caution">
    <text evidence="1">The sequence shown here is derived from an EMBL/GenBank/DDBJ whole genome shotgun (WGS) entry which is preliminary data.</text>
</comment>
<gene>
    <name evidence="1" type="ORF">HNQ88_002108</name>
</gene>
<dbReference type="EMBL" id="JAVDQD010000002">
    <property type="protein sequence ID" value="MDR6239071.1"/>
    <property type="molecule type" value="Genomic_DNA"/>
</dbReference>
<organism evidence="1 2">
    <name type="scientific">Aureibacter tunicatorum</name>
    <dbReference type="NCBI Taxonomy" id="866807"/>
    <lineage>
        <taxon>Bacteria</taxon>
        <taxon>Pseudomonadati</taxon>
        <taxon>Bacteroidota</taxon>
        <taxon>Cytophagia</taxon>
        <taxon>Cytophagales</taxon>
        <taxon>Persicobacteraceae</taxon>
        <taxon>Aureibacter</taxon>
    </lineage>
</organism>
<sequence length="72" mass="8297">MIKNIVYFLIFQTIAWGVFFNSDIIVKNQDQSIDTNLAVLMSHEFHTSSTVKDSVIHSNLFGNLFLNIDYLN</sequence>
<reference evidence="1" key="1">
    <citation type="submission" date="2023-07" db="EMBL/GenBank/DDBJ databases">
        <title>Genomic Encyclopedia of Type Strains, Phase IV (KMG-IV): sequencing the most valuable type-strain genomes for metagenomic binning, comparative biology and taxonomic classification.</title>
        <authorList>
            <person name="Goeker M."/>
        </authorList>
    </citation>
    <scope>NUCLEOTIDE SEQUENCE</scope>
    <source>
        <strain evidence="1">DSM 26174</strain>
    </source>
</reference>
<evidence type="ECO:0000313" key="1">
    <source>
        <dbReference type="EMBL" id="MDR6239071.1"/>
    </source>
</evidence>